<dbReference type="Pfam" id="PF13439">
    <property type="entry name" value="Glyco_transf_4"/>
    <property type="match status" value="1"/>
</dbReference>
<dbReference type="Proteomes" id="UP000319756">
    <property type="component" value="Chromosome"/>
</dbReference>
<dbReference type="SUPFAM" id="SSF53756">
    <property type="entry name" value="UDP-Glycosyltransferase/glycogen phosphorylase"/>
    <property type="match status" value="1"/>
</dbReference>
<evidence type="ECO:0000313" key="3">
    <source>
        <dbReference type="EMBL" id="QDI90460.1"/>
    </source>
</evidence>
<dbReference type="PANTHER" id="PTHR12526">
    <property type="entry name" value="GLYCOSYLTRANSFERASE"/>
    <property type="match status" value="1"/>
</dbReference>
<feature type="domain" description="Glycosyl transferase family 1" evidence="1">
    <location>
        <begin position="181"/>
        <end position="333"/>
    </location>
</feature>
<reference evidence="4" key="1">
    <citation type="submission" date="2019-01" db="EMBL/GenBank/DDBJ databases">
        <title>Genomic analysis of Salicibibacter sp. NKC3-5.</title>
        <authorList>
            <person name="Oh Y.J."/>
        </authorList>
    </citation>
    <scope>NUCLEOTIDE SEQUENCE [LARGE SCALE GENOMIC DNA]</scope>
    <source>
        <strain evidence="4">NKC3-5</strain>
    </source>
</reference>
<dbReference type="RefSeq" id="WP_142087591.1">
    <property type="nucleotide sequence ID" value="NZ_CP035485.1"/>
</dbReference>
<keyword evidence="3" id="KW-0808">Transferase</keyword>
<dbReference type="Gene3D" id="3.40.50.2000">
    <property type="entry name" value="Glycogen Phosphorylase B"/>
    <property type="match status" value="2"/>
</dbReference>
<accession>A0A514LF30</accession>
<dbReference type="InterPro" id="IPR001296">
    <property type="entry name" value="Glyco_trans_1"/>
</dbReference>
<protein>
    <submittedName>
        <fullName evidence="3">Glycosyltransferase</fullName>
    </submittedName>
</protein>
<gene>
    <name evidence="3" type="ORF">EPH95_04090</name>
</gene>
<dbReference type="InterPro" id="IPR028098">
    <property type="entry name" value="Glyco_trans_4-like_N"/>
</dbReference>
<dbReference type="PANTHER" id="PTHR12526:SF630">
    <property type="entry name" value="GLYCOSYLTRANSFERASE"/>
    <property type="match status" value="1"/>
</dbReference>
<proteinExistence type="predicted"/>
<evidence type="ECO:0000259" key="1">
    <source>
        <dbReference type="Pfam" id="PF00534"/>
    </source>
</evidence>
<dbReference type="EMBL" id="CP035485">
    <property type="protein sequence ID" value="QDI90460.1"/>
    <property type="molecule type" value="Genomic_DNA"/>
</dbReference>
<dbReference type="AlphaFoldDB" id="A0A514LF30"/>
<name>A0A514LF30_9BACI</name>
<dbReference type="GO" id="GO:0016757">
    <property type="term" value="F:glycosyltransferase activity"/>
    <property type="evidence" value="ECO:0007669"/>
    <property type="project" value="InterPro"/>
</dbReference>
<keyword evidence="4" id="KW-1185">Reference proteome</keyword>
<dbReference type="OrthoDB" id="9787617at2"/>
<sequence>MKKRNIFFFISEMGVGGAERTFLNIINNIDRNSFIPTLVTLNNVGDYESFLEEDIRHIKLPSTRLRGALIPLAKLIKKEKPDLIFSTKPHINFTSIIASILSLSGVDVVVREADHLKGKFSYNLRLKIYGISYKKAKTVISLSKGVQQNLIDIYKAPRKKIEVIYNPIDQENIKRMANEDLIESDKKKEDIFRFISVGRLVEQKDQATLIKAFHQFQKNHEKSELLLLGAGPLESQLKNLANDLGISKKVQFLGFVSNPYKYIYSSDVFVLSSKHEGFSHVIAEALACGTMVIATNCNSGPSEVLNNGEYGELVPVGDIKELTAKMEKLKSYSHKKSCKIVEVGEERVKAFGVSKIVRQYEEVFLRG</sequence>
<dbReference type="Pfam" id="PF00534">
    <property type="entry name" value="Glycos_transf_1"/>
    <property type="match status" value="1"/>
</dbReference>
<organism evidence="3 4">
    <name type="scientific">Salicibibacter halophilus</name>
    <dbReference type="NCBI Taxonomy" id="2502791"/>
    <lineage>
        <taxon>Bacteria</taxon>
        <taxon>Bacillati</taxon>
        <taxon>Bacillota</taxon>
        <taxon>Bacilli</taxon>
        <taxon>Bacillales</taxon>
        <taxon>Bacillaceae</taxon>
        <taxon>Salicibibacter</taxon>
    </lineage>
</organism>
<evidence type="ECO:0000259" key="2">
    <source>
        <dbReference type="Pfam" id="PF13439"/>
    </source>
</evidence>
<evidence type="ECO:0000313" key="4">
    <source>
        <dbReference type="Proteomes" id="UP000319756"/>
    </source>
</evidence>
<feature type="domain" description="Glycosyltransferase subfamily 4-like N-terminal" evidence="2">
    <location>
        <begin position="15"/>
        <end position="171"/>
    </location>
</feature>
<dbReference type="CDD" id="cd03811">
    <property type="entry name" value="GT4_GT28_WabH-like"/>
    <property type="match status" value="1"/>
</dbReference>
<dbReference type="KEGG" id="sale:EPH95_04090"/>